<sequence length="590" mass="64871">MAHRGVKSCCDITCVENECRTYRGTNASPFLCPMLMFLAPLTACCTTTGDQRQTAQWPPCLRPASFKLRQIILVETGKCSVGSTDCRISLDVAPYRTVAALSSAVAAGRRKDCTPVQCLALRDNGALDARLAQRSLLQLAWGRKNLRSQCLVHGATPADKLLAASPGETFPDKAANDDKRVFCREQTRRVIDTSPRHCQSYALGIIACRRNIGNDNQILDSPFHTTSANLLDFAVMKGWGTGDPRENPPTSGIGRHVSHMRKSGRDSRRQSKPIRLGSNQYTTVIPLDTQPLSIQYGSNTTYLCNMKGFSRPRGIELPERCKYAIPVYTHTDLPWCNRLVRHRSGVLEALDSNPGQGIGANLSWYSSAALPSFLRLAVMLLVMCFEDLARERSHRGYMLQYSCWQKSSSELGLGDWLCVASEIGLPTVEPRPSARVRCTPTKSLLNEPNPAICVARNQPSGRYGGRHNCQSGFTTTRRVRPSSARQSRHQQPIRVREVFPSRQLELARSLEAVSRVNGVGGSGSRGPCYKRAVDEVGKGGGGLSPSARSQATSRGLEVPCLVIRRVAYCGSSVRLQSTYKTSLLEHLFNA</sequence>
<evidence type="ECO:0000256" key="1">
    <source>
        <dbReference type="SAM" id="MobiDB-lite"/>
    </source>
</evidence>
<reference evidence="2 3" key="1">
    <citation type="submission" date="2023-02" db="EMBL/GenBank/DDBJ databases">
        <title>LHISI_Scaffold_Assembly.</title>
        <authorList>
            <person name="Stuart O.P."/>
            <person name="Cleave R."/>
            <person name="Magrath M.J.L."/>
            <person name="Mikheyev A.S."/>
        </authorList>
    </citation>
    <scope>NUCLEOTIDE SEQUENCE [LARGE SCALE GENOMIC DNA]</scope>
    <source>
        <strain evidence="2">Daus_M_001</strain>
        <tissue evidence="2">Leg muscle</tissue>
    </source>
</reference>
<evidence type="ECO:0000313" key="3">
    <source>
        <dbReference type="Proteomes" id="UP001159363"/>
    </source>
</evidence>
<feature type="region of interest" description="Disordered" evidence="1">
    <location>
        <begin position="464"/>
        <end position="492"/>
    </location>
</feature>
<comment type="caution">
    <text evidence="2">The sequence shown here is derived from an EMBL/GenBank/DDBJ whole genome shotgun (WGS) entry which is preliminary data.</text>
</comment>
<keyword evidence="3" id="KW-1185">Reference proteome</keyword>
<proteinExistence type="predicted"/>
<gene>
    <name evidence="2" type="ORF">PR048_025311</name>
</gene>
<dbReference type="EMBL" id="JARBHB010000010">
    <property type="protein sequence ID" value="KAJ8874462.1"/>
    <property type="molecule type" value="Genomic_DNA"/>
</dbReference>
<organism evidence="2 3">
    <name type="scientific">Dryococelus australis</name>
    <dbReference type="NCBI Taxonomy" id="614101"/>
    <lineage>
        <taxon>Eukaryota</taxon>
        <taxon>Metazoa</taxon>
        <taxon>Ecdysozoa</taxon>
        <taxon>Arthropoda</taxon>
        <taxon>Hexapoda</taxon>
        <taxon>Insecta</taxon>
        <taxon>Pterygota</taxon>
        <taxon>Neoptera</taxon>
        <taxon>Polyneoptera</taxon>
        <taxon>Phasmatodea</taxon>
        <taxon>Verophasmatodea</taxon>
        <taxon>Anareolatae</taxon>
        <taxon>Phasmatidae</taxon>
        <taxon>Eurycanthinae</taxon>
        <taxon>Dryococelus</taxon>
    </lineage>
</organism>
<protein>
    <submittedName>
        <fullName evidence="2">Uncharacterized protein</fullName>
    </submittedName>
</protein>
<name>A0ABQ9GR23_9NEOP</name>
<feature type="region of interest" description="Disordered" evidence="1">
    <location>
        <begin position="242"/>
        <end position="275"/>
    </location>
</feature>
<accession>A0ABQ9GR23</accession>
<evidence type="ECO:0000313" key="2">
    <source>
        <dbReference type="EMBL" id="KAJ8874462.1"/>
    </source>
</evidence>
<dbReference type="Proteomes" id="UP001159363">
    <property type="component" value="Chromosome 9"/>
</dbReference>